<dbReference type="AlphaFoldDB" id="A0A077AX63"/>
<dbReference type="InterPro" id="IPR001810">
    <property type="entry name" value="F-box_dom"/>
</dbReference>
<organism evidence="3 4">
    <name type="scientific">Candidatus Odyssella acanthamoebae</name>
    <dbReference type="NCBI Taxonomy" id="91604"/>
    <lineage>
        <taxon>Bacteria</taxon>
        <taxon>Pseudomonadati</taxon>
        <taxon>Pseudomonadota</taxon>
        <taxon>Alphaproteobacteria</taxon>
        <taxon>Holosporales</taxon>
        <taxon>Candidatus Paracaedibacteraceae</taxon>
        <taxon>Candidatus Odyssella</taxon>
    </lineage>
</organism>
<evidence type="ECO:0000313" key="4">
    <source>
        <dbReference type="Proteomes" id="UP000028926"/>
    </source>
</evidence>
<dbReference type="InterPro" id="IPR001611">
    <property type="entry name" value="Leu-rich_rpt"/>
</dbReference>
<accession>A0A077AX63</accession>
<dbReference type="RefSeq" id="WP_038465103.1">
    <property type="nucleotide sequence ID" value="NZ_CP008941.1"/>
</dbReference>
<dbReference type="SUPFAM" id="SSF52047">
    <property type="entry name" value="RNI-like"/>
    <property type="match status" value="1"/>
</dbReference>
<protein>
    <recommendedName>
        <fullName evidence="2">F-box domain-containing protein</fullName>
    </recommendedName>
</protein>
<evidence type="ECO:0000313" key="3">
    <source>
        <dbReference type="EMBL" id="AIK96569.1"/>
    </source>
</evidence>
<dbReference type="eggNOG" id="COG4886">
    <property type="taxonomic scope" value="Bacteria"/>
</dbReference>
<keyword evidence="1" id="KW-0677">Repeat</keyword>
<dbReference type="HOGENOM" id="CLU_650013_0_0_5"/>
<dbReference type="PANTHER" id="PTHR24111">
    <property type="entry name" value="LEUCINE-RICH REPEAT-CONTAINING PROTEIN 34"/>
    <property type="match status" value="1"/>
</dbReference>
<reference evidence="3 4" key="1">
    <citation type="submission" date="2014-07" db="EMBL/GenBank/DDBJ databases">
        <title>Comparative genomic insights into amoeba endosymbionts belonging to the families of Holosporaceae and Candidatus Midichloriaceae within Rickettsiales.</title>
        <authorList>
            <person name="Wang Z."/>
            <person name="Wu M."/>
        </authorList>
    </citation>
    <scope>NUCLEOTIDE SEQUENCE [LARGE SCALE GENOMIC DNA]</scope>
    <source>
        <strain evidence="3">PRA3</strain>
    </source>
</reference>
<keyword evidence="4" id="KW-1185">Reference proteome</keyword>
<dbReference type="Pfam" id="PF13516">
    <property type="entry name" value="LRR_6"/>
    <property type="match status" value="3"/>
</dbReference>
<dbReference type="OrthoDB" id="636045at2"/>
<evidence type="ECO:0000259" key="2">
    <source>
        <dbReference type="PROSITE" id="PS50181"/>
    </source>
</evidence>
<dbReference type="STRING" id="91604.ID47_07265"/>
<name>A0A077AX63_9PROT</name>
<proteinExistence type="predicted"/>
<dbReference type="KEGG" id="paca:ID47_07265"/>
<dbReference type="SMART" id="SM00368">
    <property type="entry name" value="LRR_RI"/>
    <property type="match status" value="4"/>
</dbReference>
<dbReference type="EMBL" id="CP008941">
    <property type="protein sequence ID" value="AIK96569.1"/>
    <property type="molecule type" value="Genomic_DNA"/>
</dbReference>
<sequence length="422" mass="47912">MISFLFYSLPKQIILKAFLVLFCLRISAINCQEVGFDKGKEVAEIKQQEAHLKQCINLLRQTKRSLKEKRRALEGEVLAVQPFAHSEIMDKGLYLLLLPPETFYHLLSFMNFSSLISLEGTTKQCKNLIDNYWQLYAEAFLKDPLFTPYEPMSKSKGFKQFCIILEKMNVAYHNFYLSDATAARTILDLAFNKSSLTTFKIRTRQNGEAIIQALPFNSSITSLSIESSEFLSDYNAVAFFNALQKNRSIKELSFSLAKIAPEGMIAFKHFISDTVTLQNLSLRGVEDTHAQEFAPSLAYTKSLQDLRLGNNKIGPNGAMAIAQALKHNTTISCVYLGQNPLQGEGAKAFAETLLCNSTLELLYLNWTNLNLEAVEALAEALRSNMRLRTLDITYKEVGHYYPLFNRIKEYTTRNYLASREES</sequence>
<dbReference type="PROSITE" id="PS50181">
    <property type="entry name" value="FBOX"/>
    <property type="match status" value="1"/>
</dbReference>
<dbReference type="Gene3D" id="3.80.10.10">
    <property type="entry name" value="Ribonuclease Inhibitor"/>
    <property type="match status" value="2"/>
</dbReference>
<dbReference type="PANTHER" id="PTHR24111:SF0">
    <property type="entry name" value="LEUCINE-RICH REPEAT-CONTAINING PROTEIN"/>
    <property type="match status" value="1"/>
</dbReference>
<feature type="domain" description="F-box" evidence="2">
    <location>
        <begin position="92"/>
        <end position="139"/>
    </location>
</feature>
<evidence type="ECO:0000256" key="1">
    <source>
        <dbReference type="ARBA" id="ARBA00022737"/>
    </source>
</evidence>
<dbReference type="Proteomes" id="UP000028926">
    <property type="component" value="Chromosome"/>
</dbReference>
<dbReference type="InterPro" id="IPR032675">
    <property type="entry name" value="LRR_dom_sf"/>
</dbReference>
<gene>
    <name evidence="3" type="ORF">ID47_07265</name>
</gene>
<dbReference type="InterPro" id="IPR052201">
    <property type="entry name" value="LRR-containing_regulator"/>
</dbReference>